<evidence type="ECO:0000313" key="13">
    <source>
        <dbReference type="EMBL" id="MFB9258185.1"/>
    </source>
</evidence>
<accession>A0ABV5JMK7</accession>
<evidence type="ECO:0000256" key="3">
    <source>
        <dbReference type="ARBA" id="ARBA00012560"/>
    </source>
</evidence>
<proteinExistence type="inferred from homology"/>
<organism evidence="13 14">
    <name type="scientific">Dietzia aerolata</name>
    <dbReference type="NCBI Taxonomy" id="595984"/>
    <lineage>
        <taxon>Bacteria</taxon>
        <taxon>Bacillati</taxon>
        <taxon>Actinomycetota</taxon>
        <taxon>Actinomycetes</taxon>
        <taxon>Mycobacteriales</taxon>
        <taxon>Dietziaceae</taxon>
        <taxon>Dietzia</taxon>
    </lineage>
</organism>
<dbReference type="RefSeq" id="WP_206682299.1">
    <property type="nucleotide sequence ID" value="NZ_JAALDM010000147.1"/>
</dbReference>
<keyword evidence="7 10" id="KW-0119">Carbohydrate metabolism</keyword>
<evidence type="ECO:0000256" key="8">
    <source>
        <dbReference type="ARBA" id="ARBA00031423"/>
    </source>
</evidence>
<comment type="similarity">
    <text evidence="2 10">Belongs to the disproportionating enzyme family.</text>
</comment>
<dbReference type="InterPro" id="IPR048458">
    <property type="entry name" value="MalQ_N"/>
</dbReference>
<evidence type="ECO:0000256" key="1">
    <source>
        <dbReference type="ARBA" id="ARBA00000439"/>
    </source>
</evidence>
<dbReference type="GO" id="GO:0004134">
    <property type="term" value="F:4-alpha-glucanotransferase activity"/>
    <property type="evidence" value="ECO:0007669"/>
    <property type="project" value="UniProtKB-EC"/>
</dbReference>
<dbReference type="Proteomes" id="UP001589700">
    <property type="component" value="Unassembled WGS sequence"/>
</dbReference>
<evidence type="ECO:0000259" key="12">
    <source>
        <dbReference type="Pfam" id="PF21226"/>
    </source>
</evidence>
<keyword evidence="14" id="KW-1185">Reference proteome</keyword>
<evidence type="ECO:0000256" key="4">
    <source>
        <dbReference type="ARBA" id="ARBA00020295"/>
    </source>
</evidence>
<dbReference type="Pfam" id="PF21226">
    <property type="entry name" value="MalQ_N"/>
    <property type="match status" value="1"/>
</dbReference>
<dbReference type="PANTHER" id="PTHR32438">
    <property type="entry name" value="4-ALPHA-GLUCANOTRANSFERASE DPE1, CHLOROPLASTIC/AMYLOPLASTIC"/>
    <property type="match status" value="1"/>
</dbReference>
<dbReference type="SUPFAM" id="SSF51445">
    <property type="entry name" value="(Trans)glycosidases"/>
    <property type="match status" value="1"/>
</dbReference>
<keyword evidence="6 10" id="KW-0808">Transferase</keyword>
<sequence>MTVSPAEPSAQPPALPPVLVELAAECGVATSYTDAHGVHRDVPERTVRAVLAAIGVGAHDHDDDDNAIISADAAALEDVRLTPWRRVLSPTVIATQGSAVDVPVHVPQGATVTVTAHLEEHTPHAPKPASEPDAAGTTELVVLEPLSGDRIQKVVDGVPMEQITVRVPADLPAGWHRMVVVVVAPGLASTATNSNDTTSSPGTDTGTGTSSRPSSTVEATLLVAPASAPIPAGLDSRRAVGLAAQLYQVRSAASWGVGDLGDLAELAEWGAHEFGADFVLVNPMHAGEPFPPVEPSPYLPTTRRFASPLYLRPELVPEYARLAEPDRARVNELASSTRTGTDAGAGADADADADADTIDRNVSWAAKLEALRLIFAVQLDPERRDAFESFTREQGPGLRAFATWCALAGEFGPDWARWPAELQDPESEAVSAYADSHPDEIRFHQWLQWLTLEQRAHAQQTARHAGMRLGVLHDLAVGVHPTGADAWSMTRSLARGVSVGAPPDIYNQRGQDWSQPPLRPDALAADGYRAFRDIVRAALRDAGGVRIDHILGLFRLWWIPAGASPTEGTYVHYDHDAMLAVLTLEATRAGAVVVGEDLGTVAPGVRETLTDRGILGTSVMWFEQESIPGDDDASSRSRPVHPSEYRRMCMASVTTHDLVPTAGYADLVHVDIRDRLGQLTRDVEDERRDAEAEVSGFVEEVRERGLLRDTARDVDLLELVAALHAFTASAPSLLFAVSVADLVGDRRPVNMPGTSTEYPNWSVPITDSDGTIMGLEELMAHPGPRKVFDAIHRERR</sequence>
<evidence type="ECO:0000256" key="10">
    <source>
        <dbReference type="RuleBase" id="RU361207"/>
    </source>
</evidence>
<evidence type="ECO:0000256" key="5">
    <source>
        <dbReference type="ARBA" id="ARBA00022676"/>
    </source>
</evidence>
<comment type="catalytic activity">
    <reaction evidence="1 10">
        <text>Transfers a segment of a (1-&gt;4)-alpha-D-glucan to a new position in an acceptor, which may be glucose or a (1-&gt;4)-alpha-D-glucan.</text>
        <dbReference type="EC" id="2.4.1.25"/>
    </reaction>
</comment>
<evidence type="ECO:0000313" key="14">
    <source>
        <dbReference type="Proteomes" id="UP001589700"/>
    </source>
</evidence>
<protein>
    <recommendedName>
        <fullName evidence="4 10">4-alpha-glucanotransferase</fullName>
        <ecNumber evidence="3 10">2.4.1.25</ecNumber>
    </recommendedName>
    <alternativeName>
        <fullName evidence="8 10">Amylomaltase</fullName>
    </alternativeName>
    <alternativeName>
        <fullName evidence="9 10">Disproportionating enzyme</fullName>
    </alternativeName>
</protein>
<comment type="caution">
    <text evidence="13">The sequence shown here is derived from an EMBL/GenBank/DDBJ whole genome shotgun (WGS) entry which is preliminary data.</text>
</comment>
<feature type="region of interest" description="Disordered" evidence="11">
    <location>
        <begin position="190"/>
        <end position="215"/>
    </location>
</feature>
<evidence type="ECO:0000256" key="11">
    <source>
        <dbReference type="SAM" id="MobiDB-lite"/>
    </source>
</evidence>
<keyword evidence="5 10" id="KW-0328">Glycosyltransferase</keyword>
<dbReference type="InterPro" id="IPR017853">
    <property type="entry name" value="GH"/>
</dbReference>
<name>A0ABV5JMK7_9ACTN</name>
<dbReference type="EMBL" id="JBHMDY010000001">
    <property type="protein sequence ID" value="MFB9258185.1"/>
    <property type="molecule type" value="Genomic_DNA"/>
</dbReference>
<evidence type="ECO:0000256" key="9">
    <source>
        <dbReference type="ARBA" id="ARBA00031501"/>
    </source>
</evidence>
<feature type="domain" description="MalQ N-terminal beta-sandwich" evidence="12">
    <location>
        <begin position="88"/>
        <end position="181"/>
    </location>
</feature>
<dbReference type="InterPro" id="IPR003385">
    <property type="entry name" value="Glyco_hydro_77"/>
</dbReference>
<dbReference type="EC" id="2.4.1.25" evidence="3 10"/>
<dbReference type="Pfam" id="PF02446">
    <property type="entry name" value="Glyco_hydro_77"/>
    <property type="match status" value="1"/>
</dbReference>
<evidence type="ECO:0000256" key="6">
    <source>
        <dbReference type="ARBA" id="ARBA00022679"/>
    </source>
</evidence>
<reference evidence="13 14" key="1">
    <citation type="submission" date="2024-09" db="EMBL/GenBank/DDBJ databases">
        <authorList>
            <person name="Sun Q."/>
            <person name="Mori K."/>
        </authorList>
    </citation>
    <scope>NUCLEOTIDE SEQUENCE [LARGE SCALE GENOMIC DNA]</scope>
    <source>
        <strain evidence="13 14">CCM 7659</strain>
    </source>
</reference>
<dbReference type="Gene3D" id="3.20.20.80">
    <property type="entry name" value="Glycosidases"/>
    <property type="match status" value="1"/>
</dbReference>
<evidence type="ECO:0000256" key="2">
    <source>
        <dbReference type="ARBA" id="ARBA00005684"/>
    </source>
</evidence>
<gene>
    <name evidence="13" type="primary">malQ</name>
    <name evidence="13" type="ORF">ACFFVD_00005</name>
</gene>
<evidence type="ECO:0000256" key="7">
    <source>
        <dbReference type="ARBA" id="ARBA00023277"/>
    </source>
</evidence>
<dbReference type="NCBIfam" id="TIGR00217">
    <property type="entry name" value="malQ"/>
    <property type="match status" value="1"/>
</dbReference>
<dbReference type="PANTHER" id="PTHR32438:SF5">
    <property type="entry name" value="4-ALPHA-GLUCANOTRANSFERASE DPE1, CHLOROPLASTIC_AMYLOPLASTIC"/>
    <property type="match status" value="1"/>
</dbReference>